<reference evidence="1 2" key="1">
    <citation type="submission" date="2020-12" db="EMBL/GenBank/DDBJ databases">
        <title>Novel Thalassolituus-related marine hydrocarbonoclastic bacteria mediated algae-derived hydrocarbons mineralization in twilight zone of the northern South China Sea.</title>
        <authorList>
            <person name="Dong C."/>
        </authorList>
    </citation>
    <scope>NUCLEOTIDE SEQUENCE [LARGE SCALE GENOMIC DNA]</scope>
    <source>
        <strain evidence="1 2">IMCC1826</strain>
    </source>
</reference>
<evidence type="ECO:0000313" key="1">
    <source>
        <dbReference type="EMBL" id="MCA6064292.1"/>
    </source>
</evidence>
<dbReference type="PROSITE" id="PS51257">
    <property type="entry name" value="PROKAR_LIPOPROTEIN"/>
    <property type="match status" value="1"/>
</dbReference>
<gene>
    <name evidence="1" type="ORF">I9W95_11805</name>
</gene>
<sequence length="106" mass="12053">MKHRLLWLVAPLFISGCDPSPQGDVHNLSDAIDHCRDYSRAVLAPNVDISLDHLSTRENREFYDVFLNIETRERRSYAHCRIDMKGLIVLHETPGFPKKGGAFGGF</sequence>
<evidence type="ECO:0008006" key="3">
    <source>
        <dbReference type="Google" id="ProtNLM"/>
    </source>
</evidence>
<protein>
    <recommendedName>
        <fullName evidence="3">Lipoprotein</fullName>
    </recommendedName>
</protein>
<proteinExistence type="predicted"/>
<dbReference type="Proteomes" id="UP000714380">
    <property type="component" value="Unassembled WGS sequence"/>
</dbReference>
<name>A0ABS7ZT11_9GAMM</name>
<dbReference type="RefSeq" id="WP_225675125.1">
    <property type="nucleotide sequence ID" value="NZ_JAEDAH010000059.1"/>
</dbReference>
<organism evidence="1 2">
    <name type="scientific">Thalassolituus marinus</name>
    <dbReference type="NCBI Taxonomy" id="671053"/>
    <lineage>
        <taxon>Bacteria</taxon>
        <taxon>Pseudomonadati</taxon>
        <taxon>Pseudomonadota</taxon>
        <taxon>Gammaproteobacteria</taxon>
        <taxon>Oceanospirillales</taxon>
        <taxon>Oceanospirillaceae</taxon>
        <taxon>Thalassolituus</taxon>
    </lineage>
</organism>
<comment type="caution">
    <text evidence="1">The sequence shown here is derived from an EMBL/GenBank/DDBJ whole genome shotgun (WGS) entry which is preliminary data.</text>
</comment>
<keyword evidence="2" id="KW-1185">Reference proteome</keyword>
<accession>A0ABS7ZT11</accession>
<evidence type="ECO:0000313" key="2">
    <source>
        <dbReference type="Proteomes" id="UP000714380"/>
    </source>
</evidence>
<dbReference type="EMBL" id="JAEDAH010000059">
    <property type="protein sequence ID" value="MCA6064292.1"/>
    <property type="molecule type" value="Genomic_DNA"/>
</dbReference>